<keyword evidence="2" id="KW-1185">Reference proteome</keyword>
<dbReference type="Proteomes" id="UP000000709">
    <property type="component" value="Unassembled WGS sequence"/>
</dbReference>
<dbReference type="RefSeq" id="XP_007372265.1">
    <property type="nucleotide sequence ID" value="XM_007372203.1"/>
</dbReference>
<evidence type="ECO:0000313" key="1">
    <source>
        <dbReference type="EMBL" id="EGW34853.1"/>
    </source>
</evidence>
<dbReference type="AlphaFoldDB" id="G3AF64"/>
<sequence length="51" mass="5743">MVTQHNVTPKIVEFVGPFLRAIQGFSYGSHIFYISLQIDIAKGTGTYSDFF</sequence>
<dbReference type="InParanoid" id="G3AF64"/>
<dbReference type="KEGG" id="spaa:SPAPADRAFT_57946"/>
<accession>G3AF64</accession>
<reference evidence="1 2" key="1">
    <citation type="journal article" date="2011" name="Proc. Natl. Acad. Sci. U.S.A.">
        <title>Comparative genomics of xylose-fermenting fungi for enhanced biofuel production.</title>
        <authorList>
            <person name="Wohlbach D.J."/>
            <person name="Kuo A."/>
            <person name="Sato T.K."/>
            <person name="Potts K.M."/>
            <person name="Salamov A.A."/>
            <person name="LaButti K.M."/>
            <person name="Sun H."/>
            <person name="Clum A."/>
            <person name="Pangilinan J.L."/>
            <person name="Lindquist E.A."/>
            <person name="Lucas S."/>
            <person name="Lapidus A."/>
            <person name="Jin M."/>
            <person name="Gunawan C."/>
            <person name="Balan V."/>
            <person name="Dale B.E."/>
            <person name="Jeffries T.W."/>
            <person name="Zinkel R."/>
            <person name="Barry K.W."/>
            <person name="Grigoriev I.V."/>
            <person name="Gasch A.P."/>
        </authorList>
    </citation>
    <scope>NUCLEOTIDE SEQUENCE [LARGE SCALE GENOMIC DNA]</scope>
    <source>
        <strain evidence="2">NRRL Y-27907 / 11-Y1</strain>
    </source>
</reference>
<name>G3AF64_SPAPN</name>
<dbReference type="GeneID" id="18872262"/>
<gene>
    <name evidence="1" type="ORF">SPAPADRAFT_57946</name>
</gene>
<dbReference type="EMBL" id="GL996499">
    <property type="protein sequence ID" value="EGW34853.1"/>
    <property type="molecule type" value="Genomic_DNA"/>
</dbReference>
<evidence type="ECO:0000313" key="2">
    <source>
        <dbReference type="Proteomes" id="UP000000709"/>
    </source>
</evidence>
<proteinExistence type="predicted"/>
<organism evidence="2">
    <name type="scientific">Spathaspora passalidarum (strain NRRL Y-27907 / 11-Y1)</name>
    <dbReference type="NCBI Taxonomy" id="619300"/>
    <lineage>
        <taxon>Eukaryota</taxon>
        <taxon>Fungi</taxon>
        <taxon>Dikarya</taxon>
        <taxon>Ascomycota</taxon>
        <taxon>Saccharomycotina</taxon>
        <taxon>Pichiomycetes</taxon>
        <taxon>Debaryomycetaceae</taxon>
        <taxon>Spathaspora</taxon>
    </lineage>
</organism>
<dbReference type="HOGENOM" id="CLU_3107921_0_0_1"/>
<protein>
    <submittedName>
        <fullName evidence="1">Uncharacterized protein</fullName>
    </submittedName>
</protein>